<dbReference type="Pfam" id="PF15077">
    <property type="entry name" value="MAJIN"/>
    <property type="match status" value="1"/>
</dbReference>
<feature type="non-terminal residue" evidence="1">
    <location>
        <position position="97"/>
    </location>
</feature>
<dbReference type="GO" id="GO:0070197">
    <property type="term" value="P:meiotic attachment of telomere to nuclear envelope"/>
    <property type="evidence" value="ECO:0007669"/>
    <property type="project" value="TreeGrafter"/>
</dbReference>
<dbReference type="GO" id="GO:0005637">
    <property type="term" value="C:nuclear inner membrane"/>
    <property type="evidence" value="ECO:0007669"/>
    <property type="project" value="TreeGrafter"/>
</dbReference>
<dbReference type="PANTHER" id="PTHR35824">
    <property type="entry name" value="MEMBRANE-ANCHORED JUNCTION PROTEIN MAJIN"/>
    <property type="match status" value="1"/>
</dbReference>
<sequence length="97" mass="10952">MRFKHGNVHLVPYPYVCTMYLELNSFQPSVSCGKEVNKGRDDLVKRRNEVSASIAVEETVKRRRVDVRGETSFPQLGTDRAGAECVHHMSKAKCGLE</sequence>
<protein>
    <submittedName>
        <fullName evidence="1">Uncharacterized protein C11orf85</fullName>
    </submittedName>
</protein>
<dbReference type="GO" id="GO:0003677">
    <property type="term" value="F:DNA binding"/>
    <property type="evidence" value="ECO:0007669"/>
    <property type="project" value="InterPro"/>
</dbReference>
<dbReference type="AlphaFoldDB" id="A0A093DNH5"/>
<gene>
    <name evidence="1" type="ORF">N340_04135</name>
</gene>
<evidence type="ECO:0000313" key="2">
    <source>
        <dbReference type="Proteomes" id="UP000053661"/>
    </source>
</evidence>
<dbReference type="PANTHER" id="PTHR35824:SF1">
    <property type="entry name" value="MEMBRANE-ANCHORED JUNCTION PROTEIN"/>
    <property type="match status" value="1"/>
</dbReference>
<dbReference type="EMBL" id="KL448376">
    <property type="protein sequence ID" value="KFV03681.1"/>
    <property type="molecule type" value="Genomic_DNA"/>
</dbReference>
<accession>A0A093DNH5</accession>
<name>A0A093DNH5_TAUER</name>
<organism evidence="1 2">
    <name type="scientific">Tauraco erythrolophus</name>
    <name type="common">Red-crested turaco</name>
    <dbReference type="NCBI Taxonomy" id="121530"/>
    <lineage>
        <taxon>Eukaryota</taxon>
        <taxon>Metazoa</taxon>
        <taxon>Chordata</taxon>
        <taxon>Craniata</taxon>
        <taxon>Vertebrata</taxon>
        <taxon>Euteleostomi</taxon>
        <taxon>Archelosauria</taxon>
        <taxon>Archosauria</taxon>
        <taxon>Dinosauria</taxon>
        <taxon>Saurischia</taxon>
        <taxon>Theropoda</taxon>
        <taxon>Coelurosauria</taxon>
        <taxon>Aves</taxon>
        <taxon>Neognathae</taxon>
        <taxon>Neoaves</taxon>
        <taxon>Otidimorphae</taxon>
        <taxon>Musophagiformes</taxon>
        <taxon>Musophagidae</taxon>
        <taxon>Tauraco</taxon>
    </lineage>
</organism>
<evidence type="ECO:0000313" key="1">
    <source>
        <dbReference type="EMBL" id="KFV03681.1"/>
    </source>
</evidence>
<dbReference type="Proteomes" id="UP000053661">
    <property type="component" value="Unassembled WGS sequence"/>
</dbReference>
<keyword evidence="2" id="KW-1185">Reference proteome</keyword>
<reference evidence="1 2" key="1">
    <citation type="submission" date="2014-04" db="EMBL/GenBank/DDBJ databases">
        <title>Genome evolution of avian class.</title>
        <authorList>
            <person name="Zhang G."/>
            <person name="Li C."/>
        </authorList>
    </citation>
    <scope>NUCLEOTIDE SEQUENCE [LARGE SCALE GENOMIC DNA]</scope>
    <source>
        <strain evidence="1">BGI_N340</strain>
    </source>
</reference>
<dbReference type="GO" id="GO:0007129">
    <property type="term" value="P:homologous chromosome pairing at meiosis"/>
    <property type="evidence" value="ECO:0007669"/>
    <property type="project" value="TreeGrafter"/>
</dbReference>
<dbReference type="InterPro" id="IPR027816">
    <property type="entry name" value="MAJIN"/>
</dbReference>
<proteinExistence type="predicted"/>